<evidence type="ECO:0000313" key="1">
    <source>
        <dbReference type="EMBL" id="MCP3427100.1"/>
    </source>
</evidence>
<dbReference type="RefSeq" id="WP_254168732.1">
    <property type="nucleotide sequence ID" value="NZ_JANAFB010000052.1"/>
</dbReference>
<reference evidence="1" key="1">
    <citation type="submission" date="2022-06" db="EMBL/GenBank/DDBJ databases">
        <title>Rothia sp. isolated from sandalwood seedling.</title>
        <authorList>
            <person name="Tuikhar N."/>
            <person name="Kirdat K."/>
            <person name="Thorat V."/>
            <person name="Swetha P."/>
            <person name="Padma S."/>
            <person name="Sundararaj R."/>
            <person name="Yadav A."/>
        </authorList>
    </citation>
    <scope>NUCLEOTIDE SEQUENCE</scope>
    <source>
        <strain evidence="1">AR01</strain>
    </source>
</reference>
<name>A0A9X2HFE3_9MICC</name>
<accession>A0A9X2HFE3</accession>
<dbReference type="Proteomes" id="UP001139502">
    <property type="component" value="Unassembled WGS sequence"/>
</dbReference>
<dbReference type="EMBL" id="JANAFB010000052">
    <property type="protein sequence ID" value="MCP3427100.1"/>
    <property type="molecule type" value="Genomic_DNA"/>
</dbReference>
<gene>
    <name evidence="1" type="ORF">NBM05_14040</name>
</gene>
<keyword evidence="2" id="KW-1185">Reference proteome</keyword>
<organism evidence="1 2">
    <name type="scientific">Rothia santali</name>
    <dbReference type="NCBI Taxonomy" id="2949643"/>
    <lineage>
        <taxon>Bacteria</taxon>
        <taxon>Bacillati</taxon>
        <taxon>Actinomycetota</taxon>
        <taxon>Actinomycetes</taxon>
        <taxon>Micrococcales</taxon>
        <taxon>Micrococcaceae</taxon>
        <taxon>Rothia</taxon>
    </lineage>
</organism>
<proteinExistence type="predicted"/>
<evidence type="ECO:0000313" key="2">
    <source>
        <dbReference type="Proteomes" id="UP001139502"/>
    </source>
</evidence>
<protein>
    <submittedName>
        <fullName evidence="1">Uncharacterized protein</fullName>
    </submittedName>
</protein>
<sequence length="124" mass="13096">MTSFPPRDRGLDHAQETVIAARVFETGSGPLTLHILPTPDETPSMTYRFLDAAGDVVESLTTYGVDTVQALLFCLAAAGDRLRVLDPEASFAQTGVAGLPITELGDPVVWRAVVTMPAGEAPEG</sequence>
<dbReference type="AlphaFoldDB" id="A0A9X2HFE3"/>
<comment type="caution">
    <text evidence="1">The sequence shown here is derived from an EMBL/GenBank/DDBJ whole genome shotgun (WGS) entry which is preliminary data.</text>
</comment>